<keyword evidence="2" id="KW-1185">Reference proteome</keyword>
<protein>
    <recommendedName>
        <fullName evidence="3">Response regulatory domain-containing protein</fullName>
    </recommendedName>
</protein>
<reference evidence="1" key="1">
    <citation type="submission" date="2023-01" db="EMBL/GenBank/DDBJ databases">
        <title>Sulfurovum sp. XTW-4 genome assembly.</title>
        <authorList>
            <person name="Wang J."/>
        </authorList>
    </citation>
    <scope>NUCLEOTIDE SEQUENCE</scope>
    <source>
        <strain evidence="1">XTW-4</strain>
    </source>
</reference>
<name>A0ABT7QS60_9BACT</name>
<evidence type="ECO:0008006" key="3">
    <source>
        <dbReference type="Google" id="ProtNLM"/>
    </source>
</evidence>
<gene>
    <name evidence="1" type="ORF">PF327_06840</name>
</gene>
<dbReference type="InterPro" id="IPR036890">
    <property type="entry name" value="HATPase_C_sf"/>
</dbReference>
<accession>A0ABT7QS60</accession>
<dbReference type="EMBL" id="JAQIBC010000003">
    <property type="protein sequence ID" value="MDM5263911.1"/>
    <property type="molecule type" value="Genomic_DNA"/>
</dbReference>
<dbReference type="Gene3D" id="3.30.565.10">
    <property type="entry name" value="Histidine kinase-like ATPase, C-terminal domain"/>
    <property type="match status" value="1"/>
</dbReference>
<evidence type="ECO:0000313" key="1">
    <source>
        <dbReference type="EMBL" id="MDM5263911.1"/>
    </source>
</evidence>
<sequence>MDLNEETIEDTFNINKVLETLFSSVKSIAHEKRIELIYEMDSTIPRRLRGDSDTLVLVLSKILTFVFQKSDRKEIVLSLSSVEDFLYEEFISFKIQETHIDKEKLLSFLKIHVSEEIEMIGGNIVDDHENISDIHLSIPFKNVELGFRRHYRLPDKKIVGKKILLLCSNEKTAQSLKKMFQYFLYDVHVGMDELKKHGNDLALYDILIISEQMITEKTKETIANIQELAPLKYVVLRDPDGLEDDIKTDSEHFIKPITQEKIFDLIISLYDEKSGTEKSDTTQMEKV</sequence>
<comment type="caution">
    <text evidence="1">The sequence shown here is derived from an EMBL/GenBank/DDBJ whole genome shotgun (WGS) entry which is preliminary data.</text>
</comment>
<proteinExistence type="predicted"/>
<evidence type="ECO:0000313" key="2">
    <source>
        <dbReference type="Proteomes" id="UP001169066"/>
    </source>
</evidence>
<dbReference type="RefSeq" id="WP_289401847.1">
    <property type="nucleotide sequence ID" value="NZ_JAQIBC010000003.1"/>
</dbReference>
<organism evidence="1 2">
    <name type="scientific">Sulfurovum xiamenensis</name>
    <dbReference type="NCBI Taxonomy" id="3019066"/>
    <lineage>
        <taxon>Bacteria</taxon>
        <taxon>Pseudomonadati</taxon>
        <taxon>Campylobacterota</taxon>
        <taxon>Epsilonproteobacteria</taxon>
        <taxon>Campylobacterales</taxon>
        <taxon>Sulfurovaceae</taxon>
        <taxon>Sulfurovum</taxon>
    </lineage>
</organism>
<dbReference type="Proteomes" id="UP001169066">
    <property type="component" value="Unassembled WGS sequence"/>
</dbReference>